<evidence type="ECO:0000256" key="1">
    <source>
        <dbReference type="SAM" id="Phobius"/>
    </source>
</evidence>
<comment type="caution">
    <text evidence="2">The sequence shown here is derived from an EMBL/GenBank/DDBJ whole genome shotgun (WGS) entry which is preliminary data.</text>
</comment>
<feature type="transmembrane region" description="Helical" evidence="1">
    <location>
        <begin position="6"/>
        <end position="26"/>
    </location>
</feature>
<dbReference type="EMBL" id="JACOPS010000001">
    <property type="protein sequence ID" value="MBC5727537.1"/>
    <property type="molecule type" value="Genomic_DNA"/>
</dbReference>
<feature type="transmembrane region" description="Helical" evidence="1">
    <location>
        <begin position="112"/>
        <end position="134"/>
    </location>
</feature>
<dbReference type="Proteomes" id="UP000636755">
    <property type="component" value="Unassembled WGS sequence"/>
</dbReference>
<evidence type="ECO:0000313" key="2">
    <source>
        <dbReference type="EMBL" id="MBC5727537.1"/>
    </source>
</evidence>
<accession>A0ABR7HJ78</accession>
<organism evidence="2 3">
    <name type="scientific">Ruminococcus intestinalis</name>
    <dbReference type="NCBI Taxonomy" id="2763066"/>
    <lineage>
        <taxon>Bacteria</taxon>
        <taxon>Bacillati</taxon>
        <taxon>Bacillota</taxon>
        <taxon>Clostridia</taxon>
        <taxon>Eubacteriales</taxon>
        <taxon>Oscillospiraceae</taxon>
        <taxon>Ruminococcus</taxon>
    </lineage>
</organism>
<gene>
    <name evidence="2" type="ORF">H8R91_03100</name>
</gene>
<keyword evidence="1" id="KW-0472">Membrane</keyword>
<feature type="transmembrane region" description="Helical" evidence="1">
    <location>
        <begin position="146"/>
        <end position="169"/>
    </location>
</feature>
<reference evidence="2 3" key="1">
    <citation type="submission" date="2020-08" db="EMBL/GenBank/DDBJ databases">
        <title>Genome public.</title>
        <authorList>
            <person name="Liu C."/>
            <person name="Sun Q."/>
        </authorList>
    </citation>
    <scope>NUCLEOTIDE SEQUENCE [LARGE SCALE GENOMIC DNA]</scope>
    <source>
        <strain evidence="2 3">NSJ-71</strain>
    </source>
</reference>
<sequence length="170" mass="20047">MDIILYILPVFLIVLLLPKYFMVLLAKCVDNALFREKIIDKEIRRKLYRNGVFADLIASFSMIVIGFIQNIIESPSYYFTDLEDYFECFNLNVFSFFNAPFYSSQSMFKGSFLFILVTIIISALISLFFDYFTIFRNPDLTKKQKICTLIIFVLMTAPYYFLISPTLFYN</sequence>
<proteinExistence type="predicted"/>
<name>A0ABR7HJ78_9FIRM</name>
<evidence type="ECO:0000313" key="3">
    <source>
        <dbReference type="Proteomes" id="UP000636755"/>
    </source>
</evidence>
<dbReference type="RefSeq" id="WP_186934825.1">
    <property type="nucleotide sequence ID" value="NZ_JACOPS010000001.1"/>
</dbReference>
<keyword evidence="1" id="KW-0812">Transmembrane</keyword>
<keyword evidence="3" id="KW-1185">Reference proteome</keyword>
<protein>
    <submittedName>
        <fullName evidence="2">Uncharacterized protein</fullName>
    </submittedName>
</protein>
<keyword evidence="1" id="KW-1133">Transmembrane helix</keyword>
<feature type="transmembrane region" description="Helical" evidence="1">
    <location>
        <begin position="47"/>
        <end position="72"/>
    </location>
</feature>